<protein>
    <submittedName>
        <fullName evidence="2">Uncharacterized protein</fullName>
    </submittedName>
</protein>
<name>A0ABU5HYH7_9HYPH</name>
<sequence length="206" mass="23111">MDVWTFIGEHTSELSMLASLAMLLVWICYLQLMYNGYRRQRLSAILITRGAGTGIKARCLITNMSQEPIYVISLVAELFTNGESSEVQLTDLRELPEDLGSDPRSAMRQGSLQCGQYLDIGHFDALIDQLVGNCPAITNPADVNEIELTVVALYGPEDLPVGARRCFRIDRSSQNGPRVTPRTVNTLQIHKAGERRNLRKELERFL</sequence>
<keyword evidence="3" id="KW-1185">Reference proteome</keyword>
<dbReference type="RefSeq" id="WP_322185180.1">
    <property type="nucleotide sequence ID" value="NZ_JAXLPB010000001.1"/>
</dbReference>
<evidence type="ECO:0000313" key="3">
    <source>
        <dbReference type="Proteomes" id="UP001294412"/>
    </source>
</evidence>
<organism evidence="2 3">
    <name type="scientific">Fulvimarina uroteuthidis</name>
    <dbReference type="NCBI Taxonomy" id="3098149"/>
    <lineage>
        <taxon>Bacteria</taxon>
        <taxon>Pseudomonadati</taxon>
        <taxon>Pseudomonadota</taxon>
        <taxon>Alphaproteobacteria</taxon>
        <taxon>Hyphomicrobiales</taxon>
        <taxon>Aurantimonadaceae</taxon>
        <taxon>Fulvimarina</taxon>
    </lineage>
</organism>
<dbReference type="Proteomes" id="UP001294412">
    <property type="component" value="Unassembled WGS sequence"/>
</dbReference>
<feature type="transmembrane region" description="Helical" evidence="1">
    <location>
        <begin position="14"/>
        <end position="32"/>
    </location>
</feature>
<dbReference type="EMBL" id="JAXLPB010000001">
    <property type="protein sequence ID" value="MDY8107823.1"/>
    <property type="molecule type" value="Genomic_DNA"/>
</dbReference>
<reference evidence="2 3" key="1">
    <citation type="submission" date="2023-12" db="EMBL/GenBank/DDBJ databases">
        <title>Description of Novel Strain Fulvimarina sp. 2208YS6-2-32 isolated from Uroteuthis (Photololigo) edulis.</title>
        <authorList>
            <person name="Park J.-S."/>
        </authorList>
    </citation>
    <scope>NUCLEOTIDE SEQUENCE [LARGE SCALE GENOMIC DNA]</scope>
    <source>
        <strain evidence="2 3">2208YS6-2-32</strain>
    </source>
</reference>
<comment type="caution">
    <text evidence="2">The sequence shown here is derived from an EMBL/GenBank/DDBJ whole genome shotgun (WGS) entry which is preliminary data.</text>
</comment>
<evidence type="ECO:0000313" key="2">
    <source>
        <dbReference type="EMBL" id="MDY8107823.1"/>
    </source>
</evidence>
<keyword evidence="1" id="KW-0812">Transmembrane</keyword>
<keyword evidence="1" id="KW-1133">Transmembrane helix</keyword>
<proteinExistence type="predicted"/>
<accession>A0ABU5HYH7</accession>
<evidence type="ECO:0000256" key="1">
    <source>
        <dbReference type="SAM" id="Phobius"/>
    </source>
</evidence>
<keyword evidence="1" id="KW-0472">Membrane</keyword>
<gene>
    <name evidence="2" type="ORF">U0C82_01505</name>
</gene>